<keyword evidence="1" id="KW-0472">Membrane</keyword>
<feature type="transmembrane region" description="Helical" evidence="1">
    <location>
        <begin position="122"/>
        <end position="147"/>
    </location>
</feature>
<dbReference type="Pfam" id="PF12730">
    <property type="entry name" value="ABC2_membrane_4"/>
    <property type="match status" value="1"/>
</dbReference>
<feature type="transmembrane region" description="Helical" evidence="1">
    <location>
        <begin position="78"/>
        <end position="101"/>
    </location>
</feature>
<proteinExistence type="predicted"/>
<feature type="transmembrane region" description="Helical" evidence="1">
    <location>
        <begin position="167"/>
        <end position="187"/>
    </location>
</feature>
<dbReference type="EMBL" id="BNJG01000001">
    <property type="protein sequence ID" value="GHO53834.1"/>
    <property type="molecule type" value="Genomic_DNA"/>
</dbReference>
<protein>
    <recommendedName>
        <fullName evidence="4">ABC transporter permease</fullName>
    </recommendedName>
</protein>
<evidence type="ECO:0008006" key="4">
    <source>
        <dbReference type="Google" id="ProtNLM"/>
    </source>
</evidence>
<name>A0ABQ3UM94_9CHLR</name>
<keyword evidence="1" id="KW-1133">Transmembrane helix</keyword>
<sequence>MKAESLVTSIEVAPRGGWLAQVARMVGWNLYQMRRRAMSKWLSIIFALPLIVMVGIFLTTSKHDLLAYPTLFRLFGSILSSLGPLLLPILAATLIGSEYTYGIQRQLLGRGMSRLQVYTGQLAALAVVTLLGTAITLLLGIILSLLFGNIFGVQMALPTGGAWLGLLTYWLGHSLNIYFFVTIAVFVSTLGRNPIAGTAVALGYQIFETLVRSILVVLVSLFDQNTAKNLIHFQEWLPGVVAQTMLSGPSGQLFQEPTNSTNNPDVMSPTTALIVLIVYLLILIVGGYLLYSRRDMTE</sequence>
<reference evidence="2 3" key="1">
    <citation type="journal article" date="2021" name="Int. J. Syst. Evol. Microbiol.">
        <title>Reticulibacter mediterranei gen. nov., sp. nov., within the new family Reticulibacteraceae fam. nov., and Ktedonospora formicarum gen. nov., sp. nov., Ktedonobacter robiniae sp. nov., Dictyobacter formicarum sp. nov. and Dictyobacter arantiisoli sp. nov., belonging to the class Ktedonobacteria.</title>
        <authorList>
            <person name="Yabe S."/>
            <person name="Zheng Y."/>
            <person name="Wang C.M."/>
            <person name="Sakai Y."/>
            <person name="Abe K."/>
            <person name="Yokota A."/>
            <person name="Donadio S."/>
            <person name="Cavaletti L."/>
            <person name="Monciardini P."/>
        </authorList>
    </citation>
    <scope>NUCLEOTIDE SEQUENCE [LARGE SCALE GENOMIC DNA]</scope>
    <source>
        <strain evidence="2 3">SOSP1-30</strain>
    </source>
</reference>
<comment type="caution">
    <text evidence="2">The sequence shown here is derived from an EMBL/GenBank/DDBJ whole genome shotgun (WGS) entry which is preliminary data.</text>
</comment>
<gene>
    <name evidence="2" type="ORF">KSB_23090</name>
</gene>
<evidence type="ECO:0000313" key="3">
    <source>
        <dbReference type="Proteomes" id="UP000654345"/>
    </source>
</evidence>
<dbReference type="RefSeq" id="WP_201370610.1">
    <property type="nucleotide sequence ID" value="NZ_BNJG01000001.1"/>
</dbReference>
<dbReference type="PANTHER" id="PTHR37305">
    <property type="entry name" value="INTEGRAL MEMBRANE PROTEIN-RELATED"/>
    <property type="match status" value="1"/>
</dbReference>
<keyword evidence="3" id="KW-1185">Reference proteome</keyword>
<dbReference type="PANTHER" id="PTHR37305:SF1">
    <property type="entry name" value="MEMBRANE PROTEIN"/>
    <property type="match status" value="1"/>
</dbReference>
<keyword evidence="1" id="KW-0812">Transmembrane</keyword>
<feature type="transmembrane region" description="Helical" evidence="1">
    <location>
        <begin position="41"/>
        <end position="58"/>
    </location>
</feature>
<dbReference type="Proteomes" id="UP000654345">
    <property type="component" value="Unassembled WGS sequence"/>
</dbReference>
<feature type="transmembrane region" description="Helical" evidence="1">
    <location>
        <begin position="199"/>
        <end position="222"/>
    </location>
</feature>
<accession>A0ABQ3UM94</accession>
<evidence type="ECO:0000313" key="2">
    <source>
        <dbReference type="EMBL" id="GHO53834.1"/>
    </source>
</evidence>
<organism evidence="2 3">
    <name type="scientific">Ktedonobacter robiniae</name>
    <dbReference type="NCBI Taxonomy" id="2778365"/>
    <lineage>
        <taxon>Bacteria</taxon>
        <taxon>Bacillati</taxon>
        <taxon>Chloroflexota</taxon>
        <taxon>Ktedonobacteria</taxon>
        <taxon>Ktedonobacterales</taxon>
        <taxon>Ktedonobacteraceae</taxon>
        <taxon>Ktedonobacter</taxon>
    </lineage>
</organism>
<evidence type="ECO:0000256" key="1">
    <source>
        <dbReference type="SAM" id="Phobius"/>
    </source>
</evidence>
<feature type="transmembrane region" description="Helical" evidence="1">
    <location>
        <begin position="272"/>
        <end position="291"/>
    </location>
</feature>